<feature type="chain" id="PRO_5020023175" evidence="1">
    <location>
        <begin position="22"/>
        <end position="80"/>
    </location>
</feature>
<evidence type="ECO:0000256" key="1">
    <source>
        <dbReference type="SAM" id="SignalP"/>
    </source>
</evidence>
<sequence length="80" mass="8776">MPIPHPISTLVLFLILEPVLALDSVPRPVFNFDAATTGGSNPAGQQVAWGDADLREESDLTNLSVFRKIFNLARRANEML</sequence>
<evidence type="ECO:0000313" key="2">
    <source>
        <dbReference type="EMBL" id="GBP53488.1"/>
    </source>
</evidence>
<reference evidence="2 3" key="1">
    <citation type="journal article" date="2019" name="Commun. Biol.">
        <title>The bagworm genome reveals a unique fibroin gene that provides high tensile strength.</title>
        <authorList>
            <person name="Kono N."/>
            <person name="Nakamura H."/>
            <person name="Ohtoshi R."/>
            <person name="Tomita M."/>
            <person name="Numata K."/>
            <person name="Arakawa K."/>
        </authorList>
    </citation>
    <scope>NUCLEOTIDE SEQUENCE [LARGE SCALE GENOMIC DNA]</scope>
</reference>
<organism evidence="2 3">
    <name type="scientific">Eumeta variegata</name>
    <name type="common">Bagworm moth</name>
    <name type="synonym">Eumeta japonica</name>
    <dbReference type="NCBI Taxonomy" id="151549"/>
    <lineage>
        <taxon>Eukaryota</taxon>
        <taxon>Metazoa</taxon>
        <taxon>Ecdysozoa</taxon>
        <taxon>Arthropoda</taxon>
        <taxon>Hexapoda</taxon>
        <taxon>Insecta</taxon>
        <taxon>Pterygota</taxon>
        <taxon>Neoptera</taxon>
        <taxon>Endopterygota</taxon>
        <taxon>Lepidoptera</taxon>
        <taxon>Glossata</taxon>
        <taxon>Ditrysia</taxon>
        <taxon>Tineoidea</taxon>
        <taxon>Psychidae</taxon>
        <taxon>Oiketicinae</taxon>
        <taxon>Eumeta</taxon>
    </lineage>
</organism>
<keyword evidence="3" id="KW-1185">Reference proteome</keyword>
<accession>A0A4C1WQ17</accession>
<protein>
    <submittedName>
        <fullName evidence="2">Uncharacterized protein</fullName>
    </submittedName>
</protein>
<dbReference type="Proteomes" id="UP000299102">
    <property type="component" value="Unassembled WGS sequence"/>
</dbReference>
<evidence type="ECO:0000313" key="3">
    <source>
        <dbReference type="Proteomes" id="UP000299102"/>
    </source>
</evidence>
<feature type="signal peptide" evidence="1">
    <location>
        <begin position="1"/>
        <end position="21"/>
    </location>
</feature>
<proteinExistence type="predicted"/>
<comment type="caution">
    <text evidence="2">The sequence shown here is derived from an EMBL/GenBank/DDBJ whole genome shotgun (WGS) entry which is preliminary data.</text>
</comment>
<dbReference type="AlphaFoldDB" id="A0A4C1WQ17"/>
<dbReference type="EMBL" id="BGZK01000626">
    <property type="protein sequence ID" value="GBP53488.1"/>
    <property type="molecule type" value="Genomic_DNA"/>
</dbReference>
<keyword evidence="1" id="KW-0732">Signal</keyword>
<name>A0A4C1WQ17_EUMVA</name>
<gene>
    <name evidence="2" type="ORF">EVAR_49675_1</name>
</gene>